<evidence type="ECO:0000313" key="12">
    <source>
        <dbReference type="Proteomes" id="UP000008984"/>
    </source>
</evidence>
<dbReference type="OrthoDB" id="2160599at2759"/>
<proteinExistence type="inferred from homology"/>
<dbReference type="KEGG" id="tre:TRIREDRAFT_53596"/>
<evidence type="ECO:0000256" key="10">
    <source>
        <dbReference type="SAM" id="MobiDB-lite"/>
    </source>
</evidence>
<evidence type="ECO:0000256" key="5">
    <source>
        <dbReference type="ARBA" id="ARBA00023159"/>
    </source>
</evidence>
<protein>
    <recommendedName>
        <fullName evidence="3 9">Mediator of RNA polymerase II transcription subunit 19</fullName>
    </recommendedName>
    <alternativeName>
        <fullName evidence="8 9">Mediator complex subunit 19</fullName>
    </alternativeName>
</protein>
<feature type="region of interest" description="Disordered" evidence="10">
    <location>
        <begin position="1"/>
        <end position="87"/>
    </location>
</feature>
<dbReference type="GO" id="GO:0003712">
    <property type="term" value="F:transcription coregulator activity"/>
    <property type="evidence" value="ECO:0007669"/>
    <property type="project" value="InterPro"/>
</dbReference>
<organism evidence="12">
    <name type="scientific">Hypocrea jecorina (strain QM6a)</name>
    <name type="common">Trichoderma reesei</name>
    <dbReference type="NCBI Taxonomy" id="431241"/>
    <lineage>
        <taxon>Eukaryota</taxon>
        <taxon>Fungi</taxon>
        <taxon>Dikarya</taxon>
        <taxon>Ascomycota</taxon>
        <taxon>Pezizomycotina</taxon>
        <taxon>Sordariomycetes</taxon>
        <taxon>Hypocreomycetidae</taxon>
        <taxon>Hypocreales</taxon>
        <taxon>Hypocreaceae</taxon>
        <taxon>Trichoderma</taxon>
    </lineage>
</organism>
<evidence type="ECO:0000256" key="4">
    <source>
        <dbReference type="ARBA" id="ARBA00023015"/>
    </source>
</evidence>
<reference evidence="11 12" key="1">
    <citation type="journal article" date="2008" name="Nat. Biotechnol.">
        <title>Genome sequencing and analysis of the biomass-degrading fungus Trichoderma reesei (syn. Hypocrea jecorina).</title>
        <authorList>
            <person name="Martinez D."/>
            <person name="Berka R.M."/>
            <person name="Henrissat B."/>
            <person name="Saloheimo M."/>
            <person name="Arvas M."/>
            <person name="Baker S.E."/>
            <person name="Chapman J."/>
            <person name="Chertkov O."/>
            <person name="Coutinho P.M."/>
            <person name="Cullen D."/>
            <person name="Danchin E.G."/>
            <person name="Grigoriev I.V."/>
            <person name="Harris P."/>
            <person name="Jackson M."/>
            <person name="Kubicek C.P."/>
            <person name="Han C.S."/>
            <person name="Ho I."/>
            <person name="Larrondo L.F."/>
            <person name="de Leon A.L."/>
            <person name="Magnuson J.K."/>
            <person name="Merino S."/>
            <person name="Misra M."/>
            <person name="Nelson B."/>
            <person name="Putnam N."/>
            <person name="Robbertse B."/>
            <person name="Salamov A.A."/>
            <person name="Schmoll M."/>
            <person name="Terry A."/>
            <person name="Thayer N."/>
            <person name="Westerholm-Parvinen A."/>
            <person name="Schoch C.L."/>
            <person name="Yao J."/>
            <person name="Barabote R."/>
            <person name="Nelson M.A."/>
            <person name="Detter C."/>
            <person name="Bruce D."/>
            <person name="Kuske C.R."/>
            <person name="Xie G."/>
            <person name="Richardson P."/>
            <person name="Rokhsar D.S."/>
            <person name="Lucas S.M."/>
            <person name="Rubin E.M."/>
            <person name="Dunn-Coleman N."/>
            <person name="Ward M."/>
            <person name="Brettin T.S."/>
        </authorList>
    </citation>
    <scope>NUCLEOTIDE SEQUENCE [LARGE SCALE GENOMIC DNA]</scope>
    <source>
        <strain evidence="11 12">QM6a</strain>
    </source>
</reference>
<feature type="compositionally biased region" description="Polar residues" evidence="10">
    <location>
        <begin position="367"/>
        <end position="385"/>
    </location>
</feature>
<evidence type="ECO:0000256" key="7">
    <source>
        <dbReference type="ARBA" id="ARBA00023242"/>
    </source>
</evidence>
<dbReference type="AlphaFoldDB" id="G0R7I3"/>
<accession>G0R7I3</accession>
<evidence type="ECO:0000256" key="8">
    <source>
        <dbReference type="ARBA" id="ARBA00032018"/>
    </source>
</evidence>
<comment type="subcellular location">
    <subcellularLocation>
        <location evidence="1 9">Nucleus</location>
    </subcellularLocation>
</comment>
<comment type="subunit">
    <text evidence="9">Component of the Mediator complex.</text>
</comment>
<evidence type="ECO:0000256" key="9">
    <source>
        <dbReference type="RuleBase" id="RU364151"/>
    </source>
</evidence>
<dbReference type="GO" id="GO:0006357">
    <property type="term" value="P:regulation of transcription by RNA polymerase II"/>
    <property type="evidence" value="ECO:0007669"/>
    <property type="project" value="InterPro"/>
</dbReference>
<keyword evidence="12" id="KW-1185">Reference proteome</keyword>
<feature type="region of interest" description="Disordered" evidence="10">
    <location>
        <begin position="270"/>
        <end position="404"/>
    </location>
</feature>
<evidence type="ECO:0000256" key="2">
    <source>
        <dbReference type="ARBA" id="ARBA00009259"/>
    </source>
</evidence>
<dbReference type="STRING" id="431241.G0R7I3"/>
<keyword evidence="5 9" id="KW-0010">Activator</keyword>
<keyword evidence="4 9" id="KW-0805">Transcription regulation</keyword>
<dbReference type="GO" id="GO:0016592">
    <property type="term" value="C:mediator complex"/>
    <property type="evidence" value="ECO:0007669"/>
    <property type="project" value="InterPro"/>
</dbReference>
<dbReference type="HOGENOM" id="CLU_037869_0_0_1"/>
<comment type="function">
    <text evidence="9">Component of the Mediator complex, a coactivator involved in the regulated transcription of nearly all RNA polymerase II-dependent genes. Mediator functions as a bridge to convey information from gene-specific regulatory proteins to the basal RNA polymerase II transcription machinery. Mediator is recruited to promoters by direct interactions with regulatory proteins and serves as a scaffold for the assembly of a functional preinitiation complex with RNA polymerase II and the general transcription factors.</text>
</comment>
<sequence length="404" mass="43461">MSFHPQTPQSPSQFSPATSSDPSLGLSGSVAAAGSGTTTLPTPAHSVNGSSSQLDSFIMLDDSPHKRKRPLEDVGDDDREPKKAHVEDGKLALEDLHLDVGPKYLLLQSRKTPSVALVSLLRPWKTRPRQFAGMFFLPFPRSLLSHPESLPRTSEDLYEMFDLTGLAAEVAREKPNGEKNALRKTYKGHIKRLGVAGHFDVQKKKEDSPSDFLAMLQVPDHEWNVHQVKGRALMDGLSEMTKSSLGRALTMAKGPIAKSVWDTSVLGDIGSNGDSSKAPSAKPTAPNTPLISMPGAAMSRPKAQLLSGQSPARPQRSIKKRSYGDSSYEGYGEGFPDDDTGLETGYSTGEGEGGQKRRKKASKKSLDSPSSHHLTSNLLQSSGTTPPYPSAMRQSSYGPGMVGV</sequence>
<keyword evidence="7 9" id="KW-0539">Nucleus</keyword>
<evidence type="ECO:0000313" key="11">
    <source>
        <dbReference type="EMBL" id="EGR52565.1"/>
    </source>
</evidence>
<dbReference type="eggNOG" id="ENOG502QXG3">
    <property type="taxonomic scope" value="Eukaryota"/>
</dbReference>
<name>G0R7I3_HYPJQ</name>
<gene>
    <name evidence="9" type="primary">MED19</name>
    <name evidence="11" type="ORF">TRIREDRAFT_53596</name>
</gene>
<dbReference type="Pfam" id="PF08633">
    <property type="entry name" value="Rox3"/>
    <property type="match status" value="1"/>
</dbReference>
<dbReference type="RefSeq" id="XP_006961455.1">
    <property type="nucleotide sequence ID" value="XM_006961393.1"/>
</dbReference>
<dbReference type="EMBL" id="GL985056">
    <property type="protein sequence ID" value="EGR52565.1"/>
    <property type="molecule type" value="Genomic_DNA"/>
</dbReference>
<dbReference type="InterPro" id="IPR013942">
    <property type="entry name" value="Mediator_Med19_fun"/>
</dbReference>
<keyword evidence="6 9" id="KW-0804">Transcription</keyword>
<feature type="compositionally biased region" description="Polar residues" evidence="10">
    <location>
        <begin position="45"/>
        <end position="55"/>
    </location>
</feature>
<dbReference type="GeneID" id="18485574"/>
<evidence type="ECO:0000256" key="1">
    <source>
        <dbReference type="ARBA" id="ARBA00004123"/>
    </source>
</evidence>
<dbReference type="Proteomes" id="UP000008984">
    <property type="component" value="Unassembled WGS sequence"/>
</dbReference>
<comment type="similarity">
    <text evidence="2 9">Belongs to the Mediator complex subunit 19 family.</text>
</comment>
<feature type="compositionally biased region" description="Low complexity" evidence="10">
    <location>
        <begin position="1"/>
        <end position="40"/>
    </location>
</feature>
<dbReference type="VEuPathDB" id="FungiDB:TRIREDRAFT_53596"/>
<evidence type="ECO:0000256" key="3">
    <source>
        <dbReference type="ARBA" id="ARBA00019615"/>
    </source>
</evidence>
<evidence type="ECO:0000256" key="6">
    <source>
        <dbReference type="ARBA" id="ARBA00023163"/>
    </source>
</evidence>